<feature type="chain" id="PRO_5023095859" description="Secreted protein" evidence="1">
    <location>
        <begin position="26"/>
        <end position="160"/>
    </location>
</feature>
<evidence type="ECO:0008006" key="4">
    <source>
        <dbReference type="Google" id="ProtNLM"/>
    </source>
</evidence>
<dbReference type="EMBL" id="ML122307">
    <property type="protein sequence ID" value="RPD54361.1"/>
    <property type="molecule type" value="Genomic_DNA"/>
</dbReference>
<sequence length="160" mass="18024">MHWMNDMQRHLSLSIMLAVLGLKRADIPVHSRLRGLRVRLSASSFPHFTLSSSSRYPQQAPTPFLMNRRAYYTPCSSYHWSHTRGTALSPLAVCDRNASPRIASREAYTTRLWTSGILRQQPTVLGFVTAKGSACGPARRSVDQPMRSTVCCRGSVYYFS</sequence>
<dbReference type="Proteomes" id="UP000313359">
    <property type="component" value="Unassembled WGS sequence"/>
</dbReference>
<accession>A0A5C2RT34</accession>
<organism evidence="2 3">
    <name type="scientific">Lentinus tigrinus ALCF2SS1-6</name>
    <dbReference type="NCBI Taxonomy" id="1328759"/>
    <lineage>
        <taxon>Eukaryota</taxon>
        <taxon>Fungi</taxon>
        <taxon>Dikarya</taxon>
        <taxon>Basidiomycota</taxon>
        <taxon>Agaricomycotina</taxon>
        <taxon>Agaricomycetes</taxon>
        <taxon>Polyporales</taxon>
        <taxon>Polyporaceae</taxon>
        <taxon>Lentinus</taxon>
    </lineage>
</organism>
<evidence type="ECO:0000313" key="3">
    <source>
        <dbReference type="Proteomes" id="UP000313359"/>
    </source>
</evidence>
<proteinExistence type="predicted"/>
<gene>
    <name evidence="2" type="ORF">L227DRAFT_353465</name>
</gene>
<keyword evidence="1" id="KW-0732">Signal</keyword>
<name>A0A5C2RT34_9APHY</name>
<protein>
    <recommendedName>
        <fullName evidence="4">Secreted protein</fullName>
    </recommendedName>
</protein>
<evidence type="ECO:0000313" key="2">
    <source>
        <dbReference type="EMBL" id="RPD54361.1"/>
    </source>
</evidence>
<evidence type="ECO:0000256" key="1">
    <source>
        <dbReference type="SAM" id="SignalP"/>
    </source>
</evidence>
<dbReference type="AlphaFoldDB" id="A0A5C2RT34"/>
<keyword evidence="3" id="KW-1185">Reference proteome</keyword>
<reference evidence="2" key="1">
    <citation type="journal article" date="2018" name="Genome Biol. Evol.">
        <title>Genomics and development of Lentinus tigrinus, a white-rot wood-decaying mushroom with dimorphic fruiting bodies.</title>
        <authorList>
            <person name="Wu B."/>
            <person name="Xu Z."/>
            <person name="Knudson A."/>
            <person name="Carlson A."/>
            <person name="Chen N."/>
            <person name="Kovaka S."/>
            <person name="LaButti K."/>
            <person name="Lipzen A."/>
            <person name="Pennachio C."/>
            <person name="Riley R."/>
            <person name="Schakwitz W."/>
            <person name="Umezawa K."/>
            <person name="Ohm R.A."/>
            <person name="Grigoriev I.V."/>
            <person name="Nagy L.G."/>
            <person name="Gibbons J."/>
            <person name="Hibbett D."/>
        </authorList>
    </citation>
    <scope>NUCLEOTIDE SEQUENCE [LARGE SCALE GENOMIC DNA]</scope>
    <source>
        <strain evidence="2">ALCF2SS1-6</strain>
    </source>
</reference>
<feature type="signal peptide" evidence="1">
    <location>
        <begin position="1"/>
        <end position="25"/>
    </location>
</feature>